<feature type="compositionally biased region" description="Basic and acidic residues" evidence="1">
    <location>
        <begin position="415"/>
        <end position="424"/>
    </location>
</feature>
<sequence length="1271" mass="139381">MAGQPFDSDPQGVNAMTAQRIQQLIDAAPEPVIPAGPRRPESPMRSPLTGHFPSQHESNTKSGTRRNSTKSSKPTPSRKGRHETLGTATIRTQEEEMYKLRDGLRNGPSLPVTSPSAPASEQIPLTKERPGFLRRVFGGSSRNASSHQAVTGAKDAQASSEKIQDYNPRPPSEQPATSHGRNTRLKESVSLPHNIEKGTPVITKKPSSFFRRRKKSVSDSALAPPVPVLSPVKTDGLVVSQAPSSPVSSLREVMGPYLAQASTSTKPHQEQEVLQDHKVDQVPSRRANEQPSQRPSSNLGVPERRFHQGPAGLGVDLGDDSFLADSSGNEDPSPSSGPQQSRRPEPIRTSNIPKELSEQQEARPSTMQSPSEQSKSFHSSLSAGTLHSKRPHTNSGTVSKEPNPDRALSSPRLLIPKEDRRWLEADSSDEQSDHPQLSLPIEGPKDSPQQSNSDISSYKSANSTPQVARKTSSDMPTSPRINLVAPAVNGSQEQNAAAVEKATEIFNNRDEDHENVGAWLGEADPERELVRVAFVGLFDWSNQNILHALRGLCARIALKGETQQVDRIIDAFARRWCECNPKHGFKSNDVVHTITYSLLLLNTDLHMADIEQKMTKNQFVKNTLGTIRNVANDSAISGYETIRGGTWPKPDGAVRESSLPTIHSPPHRVDGEKSRPSLDSASPAISSGRPIERSLKEDSGETEAISGPLVSVPFRGSSRAWEGQIELVLKAFYQSIARERLPLFGAVTEASEPATNSTNFLGISGNVLRRTPSTLSKAASEYTRGRGADSRTTGRWTSKGRSRPRLYPMNAMGSARTSFDDQSSIWTPSVNSSTWSKASLGKTLTSMSVESFGSAFPGVEYQKSIGFANALSQAIIRGDAIGSTASDDGIKEVPLLEDESLELTGAPWAKEGLLQHKHHLDGLDKRAKDRNWNQCFAVIEKGWIRLFSFEMNAKTIRQRAKDRNRAGNSGPVGGGNWMDNAEEIWAWQLRQTMASALPPPGYSKQRPHVWALSLPTGAVHLFEVGTPEIVKEFVSSANYWAARMSKEPVFGGVSNMEFGWSDNAINRALIQQPTSSDSNNPPPTSFSGNSNPYATAQQQPSRPSIQSSIRSSFDHYNPTSSSTRRLPADSLKILDWTPPQQSLLPSTLLEVDQLKNLSNYVTKVEEELSKHNELRPAMLLAYSPRSSNKEKALGNWERKSSWLLREIVRVGTYVEALKAAEKRRQEVYAERKEVENEDQTMDEPQGKVENLREVDRLTIPSPSPSTVVGAS</sequence>
<organism evidence="3 4">
    <name type="scientific">Phaeomoniella chlamydospora</name>
    <name type="common">Phaeoacremonium chlamydosporum</name>
    <dbReference type="NCBI Taxonomy" id="158046"/>
    <lineage>
        <taxon>Eukaryota</taxon>
        <taxon>Fungi</taxon>
        <taxon>Dikarya</taxon>
        <taxon>Ascomycota</taxon>
        <taxon>Pezizomycotina</taxon>
        <taxon>Eurotiomycetes</taxon>
        <taxon>Chaetothyriomycetidae</taxon>
        <taxon>Phaeomoniellales</taxon>
        <taxon>Phaeomoniellaceae</taxon>
        <taxon>Phaeomoniella</taxon>
    </lineage>
</organism>
<feature type="compositionally biased region" description="Polar residues" evidence="1">
    <location>
        <begin position="1086"/>
        <end position="1096"/>
    </location>
</feature>
<feature type="compositionally biased region" description="Polar residues" evidence="1">
    <location>
        <begin position="140"/>
        <end position="149"/>
    </location>
</feature>
<dbReference type="Pfam" id="PF15410">
    <property type="entry name" value="PH_9"/>
    <property type="match status" value="1"/>
</dbReference>
<feature type="compositionally biased region" description="Basic and acidic residues" evidence="1">
    <location>
        <begin position="667"/>
        <end position="676"/>
    </location>
</feature>
<dbReference type="GO" id="GO:0032012">
    <property type="term" value="P:regulation of ARF protein signal transduction"/>
    <property type="evidence" value="ECO:0007669"/>
    <property type="project" value="InterPro"/>
</dbReference>
<dbReference type="CDD" id="cd00171">
    <property type="entry name" value="Sec7"/>
    <property type="match status" value="1"/>
</dbReference>
<dbReference type="Pfam" id="PF01369">
    <property type="entry name" value="Sec7"/>
    <property type="match status" value="1"/>
</dbReference>
<dbReference type="InterPro" id="IPR041681">
    <property type="entry name" value="PH_9"/>
</dbReference>
<dbReference type="SUPFAM" id="SSF50729">
    <property type="entry name" value="PH domain-like"/>
    <property type="match status" value="1"/>
</dbReference>
<comment type="caution">
    <text evidence="3">The sequence shown here is derived from an EMBL/GenBank/DDBJ whole genome shotgun (WGS) entry which is preliminary data.</text>
</comment>
<feature type="region of interest" description="Disordered" evidence="1">
    <location>
        <begin position="777"/>
        <end position="809"/>
    </location>
</feature>
<dbReference type="Proteomes" id="UP000053317">
    <property type="component" value="Unassembled WGS sequence"/>
</dbReference>
<dbReference type="PANTHER" id="PTHR10663:SF373">
    <property type="entry name" value="PH AND SEC7 DOMAIN-CONTAINING PROTEIN C11E3.11C"/>
    <property type="match status" value="1"/>
</dbReference>
<dbReference type="InterPro" id="IPR023394">
    <property type="entry name" value="Sec7_C_sf"/>
</dbReference>
<feature type="compositionally biased region" description="Basic and acidic residues" evidence="1">
    <location>
        <begin position="267"/>
        <end position="280"/>
    </location>
</feature>
<evidence type="ECO:0000313" key="4">
    <source>
        <dbReference type="Proteomes" id="UP000053317"/>
    </source>
</evidence>
<reference evidence="3 4" key="2">
    <citation type="submission" date="2015-05" db="EMBL/GenBank/DDBJ databases">
        <authorList>
            <person name="Morales-Cruz A."/>
            <person name="Amrine K.C."/>
            <person name="Cantu D."/>
        </authorList>
    </citation>
    <scope>NUCLEOTIDE SEQUENCE [LARGE SCALE GENOMIC DNA]</scope>
    <source>
        <strain evidence="3">UCRPC4</strain>
    </source>
</reference>
<dbReference type="SMART" id="SM00222">
    <property type="entry name" value="Sec7"/>
    <property type="match status" value="1"/>
</dbReference>
<feature type="compositionally biased region" description="Basic and acidic residues" evidence="1">
    <location>
        <begin position="690"/>
        <end position="699"/>
    </location>
</feature>
<dbReference type="PANTHER" id="PTHR10663">
    <property type="entry name" value="GUANYL-NUCLEOTIDE EXCHANGE FACTOR"/>
    <property type="match status" value="1"/>
</dbReference>
<feature type="compositionally biased region" description="Polar residues" evidence="1">
    <location>
        <begin position="362"/>
        <end position="385"/>
    </location>
</feature>
<feature type="compositionally biased region" description="Low complexity" evidence="1">
    <location>
        <begin position="1097"/>
        <end position="1111"/>
    </location>
</feature>
<feature type="region of interest" description="Disordered" evidence="1">
    <location>
        <begin position="1072"/>
        <end position="1124"/>
    </location>
</feature>
<dbReference type="InterPro" id="IPR000904">
    <property type="entry name" value="Sec7_dom"/>
</dbReference>
<dbReference type="SUPFAM" id="SSF48425">
    <property type="entry name" value="Sec7 domain"/>
    <property type="match status" value="1"/>
</dbReference>
<feature type="region of interest" description="Disordered" evidence="1">
    <location>
        <begin position="647"/>
        <end position="703"/>
    </location>
</feature>
<proteinExistence type="predicted"/>
<accession>A0A0G2EQK2</accession>
<keyword evidence="4" id="KW-1185">Reference proteome</keyword>
<feature type="compositionally biased region" description="Low complexity" evidence="1">
    <location>
        <begin position="332"/>
        <end position="341"/>
    </location>
</feature>
<dbReference type="PROSITE" id="PS50190">
    <property type="entry name" value="SEC7"/>
    <property type="match status" value="1"/>
</dbReference>
<feature type="compositionally biased region" description="Low complexity" evidence="1">
    <location>
        <begin position="238"/>
        <end position="249"/>
    </location>
</feature>
<evidence type="ECO:0000256" key="1">
    <source>
        <dbReference type="SAM" id="MobiDB-lite"/>
    </source>
</evidence>
<dbReference type="Gene3D" id="1.10.1000.11">
    <property type="entry name" value="Arf Nucleotide-binding Site Opener,domain 2"/>
    <property type="match status" value="1"/>
</dbReference>
<evidence type="ECO:0000259" key="2">
    <source>
        <dbReference type="PROSITE" id="PS50190"/>
    </source>
</evidence>
<dbReference type="Gene3D" id="2.30.29.30">
    <property type="entry name" value="Pleckstrin-homology domain (PH domain)/Phosphotyrosine-binding domain (PTB)"/>
    <property type="match status" value="1"/>
</dbReference>
<dbReference type="GO" id="GO:0005085">
    <property type="term" value="F:guanyl-nucleotide exchange factor activity"/>
    <property type="evidence" value="ECO:0007669"/>
    <property type="project" value="InterPro"/>
</dbReference>
<feature type="region of interest" description="Disordered" evidence="1">
    <location>
        <begin position="1"/>
        <end position="493"/>
    </location>
</feature>
<feature type="compositionally biased region" description="Polar residues" evidence="1">
    <location>
        <begin position="289"/>
        <end position="299"/>
    </location>
</feature>
<dbReference type="InterPro" id="IPR011993">
    <property type="entry name" value="PH-like_dom_sf"/>
</dbReference>
<protein>
    <submittedName>
        <fullName evidence="3">Putative sec7 domain-containing protein</fullName>
    </submittedName>
</protein>
<feature type="region of interest" description="Disordered" evidence="1">
    <location>
        <begin position="1230"/>
        <end position="1271"/>
    </location>
</feature>
<feature type="domain" description="SEC7" evidence="2">
    <location>
        <begin position="482"/>
        <end position="645"/>
    </location>
</feature>
<dbReference type="AlphaFoldDB" id="A0A0G2EQK2"/>
<reference evidence="3 4" key="1">
    <citation type="submission" date="2015-05" db="EMBL/GenBank/DDBJ databases">
        <title>Distinctive expansion of gene families associated with plant cell wall degradation and secondary metabolism in the genomes of grapevine trunk pathogens.</title>
        <authorList>
            <person name="Lawrence D.P."/>
            <person name="Travadon R."/>
            <person name="Rolshausen P.E."/>
            <person name="Baumgartner K."/>
        </authorList>
    </citation>
    <scope>NUCLEOTIDE SEQUENCE [LARGE SCALE GENOMIC DNA]</scope>
    <source>
        <strain evidence="3">UCRPC4</strain>
    </source>
</reference>
<evidence type="ECO:0000313" key="3">
    <source>
        <dbReference type="EMBL" id="KKY25067.1"/>
    </source>
</evidence>
<gene>
    <name evidence="3" type="ORF">UCRPC4_g02124</name>
</gene>
<feature type="compositionally biased region" description="Basic and acidic residues" evidence="1">
    <location>
        <begin position="92"/>
        <end position="104"/>
    </location>
</feature>
<dbReference type="OrthoDB" id="2157641at2759"/>
<dbReference type="InterPro" id="IPR035999">
    <property type="entry name" value="Sec7_dom_sf"/>
</dbReference>
<dbReference type="EMBL" id="LCWF01000050">
    <property type="protein sequence ID" value="KKY25067.1"/>
    <property type="molecule type" value="Genomic_DNA"/>
</dbReference>
<feature type="compositionally biased region" description="Basic and acidic residues" evidence="1">
    <location>
        <begin position="1244"/>
        <end position="1256"/>
    </location>
</feature>
<feature type="compositionally biased region" description="Polar residues" evidence="1">
    <location>
        <begin position="447"/>
        <end position="480"/>
    </location>
</feature>
<name>A0A0G2EQK2_PHACM</name>